<keyword evidence="1 11" id="KW-0004">4Fe-4S</keyword>
<name>A0A927D894_9RHOB</name>
<dbReference type="NCBIfam" id="NF002768">
    <property type="entry name" value="PRK02842.1"/>
    <property type="match status" value="1"/>
</dbReference>
<dbReference type="RefSeq" id="WP_191076039.1">
    <property type="nucleotide sequence ID" value="NZ_JACTAG010000002.1"/>
</dbReference>
<dbReference type="Gene3D" id="3.40.50.1980">
    <property type="entry name" value="Nitrogenase molybdenum iron protein domain"/>
    <property type="match status" value="3"/>
</dbReference>
<evidence type="ECO:0000313" key="13">
    <source>
        <dbReference type="EMBL" id="MBD3665037.1"/>
    </source>
</evidence>
<dbReference type="GO" id="GO:0051539">
    <property type="term" value="F:4 iron, 4 sulfur cluster binding"/>
    <property type="evidence" value="ECO:0007669"/>
    <property type="project" value="UniProtKB-UniRule"/>
</dbReference>
<dbReference type="GO" id="GO:0046872">
    <property type="term" value="F:metal ion binding"/>
    <property type="evidence" value="ECO:0007669"/>
    <property type="project" value="UniProtKB-KW"/>
</dbReference>
<evidence type="ECO:0000256" key="10">
    <source>
        <dbReference type="ARBA" id="ARBA00023181"/>
    </source>
</evidence>
<dbReference type="HAMAP" id="MF_00352">
    <property type="entry name" value="ChlN_BchN"/>
    <property type="match status" value="1"/>
</dbReference>
<feature type="domain" description="Nitrogenase/oxidoreductase component 1" evidence="12">
    <location>
        <begin position="29"/>
        <end position="403"/>
    </location>
</feature>
<dbReference type="InterPro" id="IPR000510">
    <property type="entry name" value="Nase/OxRdtase_comp1"/>
</dbReference>
<comment type="catalytic activity">
    <reaction evidence="11">
        <text>chlorophyllide a + oxidized 2[4Fe-4S]-[ferredoxin] + 2 ADP + 2 phosphate = protochlorophyllide a + reduced 2[4Fe-4S]-[ferredoxin] + 2 ATP + 2 H2O</text>
        <dbReference type="Rhea" id="RHEA:28202"/>
        <dbReference type="Rhea" id="RHEA-COMP:10002"/>
        <dbReference type="Rhea" id="RHEA-COMP:10004"/>
        <dbReference type="ChEBI" id="CHEBI:15377"/>
        <dbReference type="ChEBI" id="CHEBI:30616"/>
        <dbReference type="ChEBI" id="CHEBI:33722"/>
        <dbReference type="ChEBI" id="CHEBI:33723"/>
        <dbReference type="ChEBI" id="CHEBI:43474"/>
        <dbReference type="ChEBI" id="CHEBI:83348"/>
        <dbReference type="ChEBI" id="CHEBI:83350"/>
        <dbReference type="ChEBI" id="CHEBI:456216"/>
        <dbReference type="EC" id="1.3.7.7"/>
    </reaction>
</comment>
<keyword evidence="7 11" id="KW-0408">Iron</keyword>
<evidence type="ECO:0000256" key="8">
    <source>
        <dbReference type="ARBA" id="ARBA00023014"/>
    </source>
</evidence>
<dbReference type="Proteomes" id="UP000635142">
    <property type="component" value="Unassembled WGS sequence"/>
</dbReference>
<dbReference type="GO" id="GO:0005524">
    <property type="term" value="F:ATP binding"/>
    <property type="evidence" value="ECO:0007669"/>
    <property type="project" value="UniProtKB-UniRule"/>
</dbReference>
<sequence>MNDQSPPPPSLGCRDQPVLKQRGQREVFCGLTGIIWLHRKIQDAFFLVVGSRTCAHLLQSAAGVMIFAEPRFGTAILEESDLAGLNDAHAELDREVERLLARRPDIRQLFLVGSCPSEVIKLDLSRAAERLTQQFAPKVRVLEYSGSGIETTFTQGEDACLASMVPVLPETDARELLVVGALPDVVEDQMLSLLDDLGIGPVRVLPARNIDAEMGVGANTVYALTQPFLSDTHAALTRRGARHIPAPFPLGEEGTTAWLAAVAAEFGVDAETFAHVTDAPRRRAQQAVSQAADVLHDKTIFFFPDSQLEIPLARFLTRECGMTALEVGSPYIHDALHGPDLDLLPAGPQISEGQDVDLQLDRCRAAQPDLTVCGLGLANPLEAEGLSTKWAIELVFTPVHFYEQAGDLAALFARPLRRKTKLGIAAA</sequence>
<keyword evidence="5 11" id="KW-0067">ATP-binding</keyword>
<keyword evidence="2 11" id="KW-0602">Photosynthesis</keyword>
<dbReference type="Pfam" id="PF00148">
    <property type="entry name" value="Oxidored_nitro"/>
    <property type="match status" value="1"/>
</dbReference>
<keyword evidence="10 11" id="KW-0077">Bacteriochlorophyll biosynthesis</keyword>
<dbReference type="EMBL" id="JACTAG010000002">
    <property type="protein sequence ID" value="MBD3665037.1"/>
    <property type="molecule type" value="Genomic_DNA"/>
</dbReference>
<evidence type="ECO:0000256" key="3">
    <source>
        <dbReference type="ARBA" id="ARBA00022723"/>
    </source>
</evidence>
<dbReference type="InterPro" id="IPR050293">
    <property type="entry name" value="LIPOR_BchN/ChlN"/>
</dbReference>
<keyword evidence="3 11" id="KW-0479">Metal-binding</keyword>
<dbReference type="GO" id="GO:0019685">
    <property type="term" value="P:photosynthesis, dark reaction"/>
    <property type="evidence" value="ECO:0007669"/>
    <property type="project" value="InterPro"/>
</dbReference>
<keyword evidence="6 11" id="KW-0560">Oxidoreductase</keyword>
<accession>A0A927D894</accession>
<dbReference type="PANTHER" id="PTHR39429">
    <property type="entry name" value="LIGHT-INDEPENDENT PROTOCHLOROPHYLLIDE REDUCTASE SUBUNIT N"/>
    <property type="match status" value="1"/>
</dbReference>
<dbReference type="EC" id="1.3.7.7" evidence="11"/>
<feature type="binding site" evidence="11">
    <location>
        <position position="115"/>
    </location>
    <ligand>
        <name>[4Fe-4S] cluster</name>
        <dbReference type="ChEBI" id="CHEBI:49883"/>
        <note>ligand shared with heterodimeric partner</note>
    </ligand>
</feature>
<comment type="caution">
    <text evidence="13">The sequence shown here is derived from an EMBL/GenBank/DDBJ whole genome shotgun (WGS) entry which is preliminary data.</text>
</comment>
<keyword evidence="9 11" id="KW-0149">Chlorophyll biosynthesis</keyword>
<evidence type="ECO:0000313" key="14">
    <source>
        <dbReference type="Proteomes" id="UP000635142"/>
    </source>
</evidence>
<dbReference type="GO" id="GO:0016636">
    <property type="term" value="F:oxidoreductase activity, acting on the CH-CH group of donors, iron-sulfur protein as acceptor"/>
    <property type="evidence" value="ECO:0007669"/>
    <property type="project" value="UniProtKB-UniRule"/>
</dbReference>
<comment type="cofactor">
    <cofactor evidence="11">
        <name>[4Fe-4S] cluster</name>
        <dbReference type="ChEBI" id="CHEBI:49883"/>
    </cofactor>
    <text evidence="11">Binds 1 [4Fe-4S] cluster per heterodimer. The cluster is bound at the heterodimer interface by residues from both subunits.</text>
</comment>
<evidence type="ECO:0000256" key="2">
    <source>
        <dbReference type="ARBA" id="ARBA00022531"/>
    </source>
</evidence>
<reference evidence="13" key="1">
    <citation type="submission" date="2020-08" db="EMBL/GenBank/DDBJ databases">
        <title>Sulfitobacter aestuariivivens sp. nov., isolated from a tidal flat.</title>
        <authorList>
            <person name="Park S."/>
            <person name="Yoon J.-H."/>
        </authorList>
    </citation>
    <scope>NUCLEOTIDE SEQUENCE</scope>
    <source>
        <strain evidence="13">TSTF-M16</strain>
    </source>
</reference>
<feature type="binding site" evidence="11">
    <location>
        <position position="54"/>
    </location>
    <ligand>
        <name>[4Fe-4S] cluster</name>
        <dbReference type="ChEBI" id="CHEBI:49883"/>
        <note>ligand shared with heterodimeric partner</note>
    </ligand>
</feature>
<evidence type="ECO:0000256" key="6">
    <source>
        <dbReference type="ARBA" id="ARBA00023002"/>
    </source>
</evidence>
<comment type="subunit">
    <text evidence="11">Protochlorophyllide reductase is composed of three subunits; BchL, BchN and BchB. Forms a heterotetramer of two BchB and two BchN subunits.</text>
</comment>
<dbReference type="SUPFAM" id="SSF53807">
    <property type="entry name" value="Helical backbone' metal receptor"/>
    <property type="match status" value="1"/>
</dbReference>
<keyword evidence="8 11" id="KW-0411">Iron-sulfur</keyword>
<keyword evidence="4 11" id="KW-0547">Nucleotide-binding</keyword>
<dbReference type="GO" id="GO:0016730">
    <property type="term" value="F:oxidoreductase activity, acting on iron-sulfur proteins as donors"/>
    <property type="evidence" value="ECO:0007669"/>
    <property type="project" value="InterPro"/>
</dbReference>
<evidence type="ECO:0000256" key="4">
    <source>
        <dbReference type="ARBA" id="ARBA00022741"/>
    </source>
</evidence>
<evidence type="ECO:0000256" key="9">
    <source>
        <dbReference type="ARBA" id="ARBA00023171"/>
    </source>
</evidence>
<comment type="pathway">
    <text evidence="11">Porphyrin-containing compound metabolism; bacteriochlorophyll biosynthesis (light-independent).</text>
</comment>
<evidence type="ECO:0000259" key="12">
    <source>
        <dbReference type="Pfam" id="PF00148"/>
    </source>
</evidence>
<dbReference type="PANTHER" id="PTHR39429:SF3">
    <property type="entry name" value="LIGHT-INDEPENDENT PROTOCHLOROPHYLLIDE REDUCTASE SUBUNIT N"/>
    <property type="match status" value="1"/>
</dbReference>
<feature type="binding site" evidence="11">
    <location>
        <position position="29"/>
    </location>
    <ligand>
        <name>[4Fe-4S] cluster</name>
        <dbReference type="ChEBI" id="CHEBI:49883"/>
        <note>ligand shared with heterodimeric partner</note>
    </ligand>
</feature>
<evidence type="ECO:0000256" key="11">
    <source>
        <dbReference type="HAMAP-Rule" id="MF_00352"/>
    </source>
</evidence>
<evidence type="ECO:0000256" key="1">
    <source>
        <dbReference type="ARBA" id="ARBA00022485"/>
    </source>
</evidence>
<gene>
    <name evidence="11" type="primary">bchN</name>
    <name evidence="13" type="ORF">H9Q16_13980</name>
</gene>
<organism evidence="13 14">
    <name type="scientific">Sulfitobacter aestuariivivens</name>
    <dbReference type="NCBI Taxonomy" id="2766981"/>
    <lineage>
        <taxon>Bacteria</taxon>
        <taxon>Pseudomonadati</taxon>
        <taxon>Pseudomonadota</taxon>
        <taxon>Alphaproteobacteria</taxon>
        <taxon>Rhodobacterales</taxon>
        <taxon>Roseobacteraceae</taxon>
        <taxon>Sulfitobacter</taxon>
    </lineage>
</organism>
<dbReference type="AlphaFoldDB" id="A0A927D894"/>
<comment type="similarity">
    <text evidence="11">Belongs to the BchN/ChlN family.</text>
</comment>
<comment type="function">
    <text evidence="11">Component of the dark-operative protochlorophyllide reductase (DPOR) that uses Mg-ATP and reduced ferredoxin to reduce ring D of protochlorophyllide (Pchlide) to form chlorophyllide a (Chlide). This reaction is light-independent. The NB-protein (BchN-BchB) is the catalytic component of the complex.</text>
</comment>
<dbReference type="InterPro" id="IPR005970">
    <property type="entry name" value="Protochl_reductN"/>
</dbReference>
<proteinExistence type="inferred from homology"/>
<evidence type="ECO:0000256" key="7">
    <source>
        <dbReference type="ARBA" id="ARBA00023004"/>
    </source>
</evidence>
<protein>
    <recommendedName>
        <fullName evidence="11">Light-independent protochlorophyllide reductase subunit N</fullName>
        <shortName evidence="11">DPOR subunit N</shortName>
        <shortName evidence="11">LI-POR subunit N</shortName>
        <ecNumber evidence="11">1.3.7.7</ecNumber>
    </recommendedName>
</protein>
<dbReference type="PIRSF" id="PIRSF000162">
    <property type="entry name" value="P_chlorophyll_rd"/>
    <property type="match status" value="1"/>
</dbReference>
<dbReference type="NCBIfam" id="TIGR01279">
    <property type="entry name" value="DPOR_bchN"/>
    <property type="match status" value="1"/>
</dbReference>
<keyword evidence="14" id="KW-1185">Reference proteome</keyword>
<dbReference type="GO" id="GO:0036070">
    <property type="term" value="P:light-independent bacteriochlorophyll biosynthetic process"/>
    <property type="evidence" value="ECO:0007669"/>
    <property type="project" value="UniProtKB-UniRule"/>
</dbReference>
<evidence type="ECO:0000256" key="5">
    <source>
        <dbReference type="ARBA" id="ARBA00022840"/>
    </source>
</evidence>